<keyword evidence="2" id="KW-1185">Reference proteome</keyword>
<evidence type="ECO:0000313" key="1">
    <source>
        <dbReference type="EMBL" id="ATP57787.1"/>
    </source>
</evidence>
<proteinExistence type="predicted"/>
<gene>
    <name evidence="1" type="ORF">CPT03_15595</name>
</gene>
<accession>A0A2D1U853</accession>
<protein>
    <submittedName>
        <fullName evidence="1">Uncharacterized protein</fullName>
    </submittedName>
</protein>
<sequence>MLLDQYLSSLLKQLSEMDNYSQVEALISRLADPGLQRAFPSNKCIKGLEAKIENLSPLLLNSTQWSCFRYALICLRSISKEHHGDPGYI</sequence>
<dbReference type="EMBL" id="CP024091">
    <property type="protein sequence ID" value="ATP57787.1"/>
    <property type="molecule type" value="Genomic_DNA"/>
</dbReference>
<name>A0A2D1U853_9SPHI</name>
<dbReference type="Proteomes" id="UP000223749">
    <property type="component" value="Chromosome"/>
</dbReference>
<reference evidence="1 2" key="1">
    <citation type="submission" date="2017-10" db="EMBL/GenBank/DDBJ databases">
        <title>Whole genome of Pedobacter ginsengisoli T01R-27 isolated from tomato rhizosphere.</title>
        <authorList>
            <person name="Weon H.-Y."/>
            <person name="Lee S.A."/>
            <person name="Sang M.K."/>
            <person name="Song J."/>
        </authorList>
    </citation>
    <scope>NUCLEOTIDE SEQUENCE [LARGE SCALE GENOMIC DNA]</scope>
    <source>
        <strain evidence="1 2">T01R-27</strain>
    </source>
</reference>
<evidence type="ECO:0000313" key="2">
    <source>
        <dbReference type="Proteomes" id="UP000223749"/>
    </source>
</evidence>
<dbReference type="KEGG" id="pgs:CPT03_15595"/>
<organism evidence="1 2">
    <name type="scientific">Pedobacter ginsengisoli</name>
    <dbReference type="NCBI Taxonomy" id="363852"/>
    <lineage>
        <taxon>Bacteria</taxon>
        <taxon>Pseudomonadati</taxon>
        <taxon>Bacteroidota</taxon>
        <taxon>Sphingobacteriia</taxon>
        <taxon>Sphingobacteriales</taxon>
        <taxon>Sphingobacteriaceae</taxon>
        <taxon>Pedobacter</taxon>
    </lineage>
</organism>
<dbReference type="AlphaFoldDB" id="A0A2D1U853"/>